<proteinExistence type="predicted"/>
<name>A0A0F9XTY7_TRIHA</name>
<accession>A0A0F9XTY7</accession>
<gene>
    <name evidence="1" type="ORF">THAR02_04335</name>
</gene>
<dbReference type="Proteomes" id="UP000034112">
    <property type="component" value="Unassembled WGS sequence"/>
</dbReference>
<reference evidence="2" key="1">
    <citation type="journal article" date="2015" name="Genome Announc.">
        <title>Draft whole-genome sequence of the biocontrol agent Trichoderma harzianum T6776.</title>
        <authorList>
            <person name="Baroncelli R."/>
            <person name="Piaggeschi G."/>
            <person name="Fiorini L."/>
            <person name="Bertolini E."/>
            <person name="Zapparata A."/>
            <person name="Pe M.E."/>
            <person name="Sarrocco S."/>
            <person name="Vannacci G."/>
        </authorList>
    </citation>
    <scope>NUCLEOTIDE SEQUENCE [LARGE SCALE GENOMIC DNA]</scope>
    <source>
        <strain evidence="2">T6776</strain>
    </source>
</reference>
<evidence type="ECO:0000313" key="1">
    <source>
        <dbReference type="EMBL" id="KKP03528.1"/>
    </source>
</evidence>
<dbReference type="AlphaFoldDB" id="A0A0F9XTY7"/>
<sequence>MNTWDNIVKLNYKPIFMDFFLNLGWPLSTTTSTTEQGDAECLQPEQHILLAPGERFHKYFQASWTIAKLGRYTNAVYLYIQLFLLLDLGQPLLVGLEGLKPTLKKKQNLLPLKGAVGTAPGDTSETDASTTTTAWLRVLHYCKIVEAEAEAEVGAVEESVHVPSELATSVLGLELGLEPGPLLLVVAAFAGAGAGAGAGQPLGLVFLHQGTDRIDCAIKRRHQSAQQCPV</sequence>
<protein>
    <submittedName>
        <fullName evidence="1">Uncharacterized protein</fullName>
    </submittedName>
</protein>
<organism evidence="1 2">
    <name type="scientific">Trichoderma harzianum</name>
    <name type="common">Hypocrea lixii</name>
    <dbReference type="NCBI Taxonomy" id="5544"/>
    <lineage>
        <taxon>Eukaryota</taxon>
        <taxon>Fungi</taxon>
        <taxon>Dikarya</taxon>
        <taxon>Ascomycota</taxon>
        <taxon>Pezizomycotina</taxon>
        <taxon>Sordariomycetes</taxon>
        <taxon>Hypocreomycetidae</taxon>
        <taxon>Hypocreales</taxon>
        <taxon>Hypocreaceae</taxon>
        <taxon>Trichoderma</taxon>
    </lineage>
</organism>
<comment type="caution">
    <text evidence="1">The sequence shown here is derived from an EMBL/GenBank/DDBJ whole genome shotgun (WGS) entry which is preliminary data.</text>
</comment>
<dbReference type="EMBL" id="JOKZ01000106">
    <property type="protein sequence ID" value="KKP03528.1"/>
    <property type="molecule type" value="Genomic_DNA"/>
</dbReference>
<evidence type="ECO:0000313" key="2">
    <source>
        <dbReference type="Proteomes" id="UP000034112"/>
    </source>
</evidence>